<reference evidence="1 2" key="1">
    <citation type="journal article" date="2018" name="G3 (Bethesda)">
        <title>A High-Quality Reference Genome for the Invasive Mosquitofish Gambusia affinis Using a Chicago Library.</title>
        <authorList>
            <person name="Hoffberg S.L."/>
            <person name="Troendle N.J."/>
            <person name="Glenn T.C."/>
            <person name="Mahmud O."/>
            <person name="Louha S."/>
            <person name="Chalopin D."/>
            <person name="Bennetzen J.L."/>
            <person name="Mauricio R."/>
        </authorList>
    </citation>
    <scope>NUCLEOTIDE SEQUENCE [LARGE SCALE GENOMIC DNA]</scope>
    <source>
        <strain evidence="1">NE01/NJP1002.9</strain>
        <tissue evidence="1">Muscle</tissue>
    </source>
</reference>
<comment type="caution">
    <text evidence="1">The sequence shown here is derived from an EMBL/GenBank/DDBJ whole genome shotgun (WGS) entry which is preliminary data.</text>
</comment>
<dbReference type="InterPro" id="IPR029731">
    <property type="entry name" value="OSGIN1/2"/>
</dbReference>
<proteinExistence type="predicted"/>
<gene>
    <name evidence="1" type="ORF">CCH79_00011011</name>
</gene>
<protein>
    <recommendedName>
        <fullName evidence="3">Oxidative stress induced growth inhibitor family member 2</fullName>
    </recommendedName>
</protein>
<evidence type="ECO:0000313" key="2">
    <source>
        <dbReference type="Proteomes" id="UP000250572"/>
    </source>
</evidence>
<dbReference type="STRING" id="33528.ENSGAFP00000022385"/>
<dbReference type="AlphaFoldDB" id="A0A315VN05"/>
<dbReference type="GO" id="GO:0008083">
    <property type="term" value="F:growth factor activity"/>
    <property type="evidence" value="ECO:0007669"/>
    <property type="project" value="TreeGrafter"/>
</dbReference>
<dbReference type="PANTHER" id="PTHR15192">
    <property type="entry name" value="PROTEIN CBG05349"/>
    <property type="match status" value="1"/>
</dbReference>
<evidence type="ECO:0000313" key="1">
    <source>
        <dbReference type="EMBL" id="PWA23806.1"/>
    </source>
</evidence>
<dbReference type="GO" id="GO:0030308">
    <property type="term" value="P:negative regulation of cell growth"/>
    <property type="evidence" value="ECO:0007669"/>
    <property type="project" value="TreeGrafter"/>
</dbReference>
<accession>A0A315VN05</accession>
<name>A0A315VN05_GAMAF</name>
<dbReference type="SUPFAM" id="SSF51905">
    <property type="entry name" value="FAD/NAD(P)-binding domain"/>
    <property type="match status" value="1"/>
</dbReference>
<evidence type="ECO:0008006" key="3">
    <source>
        <dbReference type="Google" id="ProtNLM"/>
    </source>
</evidence>
<keyword evidence="2" id="KW-1185">Reference proteome</keyword>
<dbReference type="Gene3D" id="3.50.50.60">
    <property type="entry name" value="FAD/NAD(P)-binding domain"/>
    <property type="match status" value="1"/>
</dbReference>
<dbReference type="EMBL" id="NHOQ01001560">
    <property type="protein sequence ID" value="PWA23806.1"/>
    <property type="molecule type" value="Genomic_DNA"/>
</dbReference>
<sequence>MHGARFHGGVLIQRESNATLQMVDTKPIEGGDRNHMSECYEVLWDHVIRHLSSASGKSILFTTSNAGFDTSSSLYSSSSFSEWYLYRDTDLLLAPDPPTNRFNGYLSLIFFKVMFIIATTQTFPPFPPCPPRRGRAIPPVPPHLHTPGLVGFNRTEVSVCYACTYDDEREVWLIISFKRPQTAIDPPTGLCLFIRLERAAVGRDNWPRLMPALAQAAAMPLLEENTLSEEHPPTLPVVIIGNGPSGICLSYLLSGYKPYLDSATVHPNPILYRKLQEAKHLPITEQDMKYLSEGLEGRSRNPVAVLFDTLLHPNADFGYEFPPVLKWRRDKHQQIPHLVLGKGTPGGAWHAMEGSMLTVSLGIWMELPGVNYRDLTNGKRRDVTSDRATPEEISSYYKDYVKLKGLQKNFVDNTYVTSVQKLCRGHEQEGLENGQEDQRVVDSGNGHFEENGKECENNGGGGTLWEIRGYRQVQSDTHVPFSLFAENVVLATGASDSAVRLGAEGEDLPFVFHSISDLGLAVSQGKLDVNSDPVLVVGAGLSAADAVLCALNSNIRVLHVFRKNTDNPDLIFKQLPKTLYPEYHKVYNMMSSQTCTNVASLSSSNRPQAVSIASSVCAKMCPKPQLSAGSIAGGSSISLFPDYTSFPEHCVVSFQSDMKCLLQGDNSLKAFKISMALVLIGTNPNLFFLKCQGQYLGQDPTRPISCKQNPIDINPYTFECTKEPGLFAMGPLVGDNFVRFLKGGALGITSCLLKRLKKRGKLISNGGNNFI</sequence>
<dbReference type="InterPro" id="IPR036188">
    <property type="entry name" value="FAD/NAD-bd_sf"/>
</dbReference>
<dbReference type="PANTHER" id="PTHR15192:SF4">
    <property type="entry name" value="OXIDATIVE STRESS-INDUCED GROWTH INHIBITOR 2"/>
    <property type="match status" value="1"/>
</dbReference>
<organism evidence="1 2">
    <name type="scientific">Gambusia affinis</name>
    <name type="common">Western mosquitofish</name>
    <name type="synonym">Heterandria affinis</name>
    <dbReference type="NCBI Taxonomy" id="33528"/>
    <lineage>
        <taxon>Eukaryota</taxon>
        <taxon>Metazoa</taxon>
        <taxon>Chordata</taxon>
        <taxon>Craniata</taxon>
        <taxon>Vertebrata</taxon>
        <taxon>Euteleostomi</taxon>
        <taxon>Actinopterygii</taxon>
        <taxon>Neopterygii</taxon>
        <taxon>Teleostei</taxon>
        <taxon>Neoteleostei</taxon>
        <taxon>Acanthomorphata</taxon>
        <taxon>Ovalentaria</taxon>
        <taxon>Atherinomorphae</taxon>
        <taxon>Cyprinodontiformes</taxon>
        <taxon>Poeciliidae</taxon>
        <taxon>Poeciliinae</taxon>
        <taxon>Gambusia</taxon>
    </lineage>
</organism>
<dbReference type="Proteomes" id="UP000250572">
    <property type="component" value="Unassembled WGS sequence"/>
</dbReference>